<dbReference type="OrthoDB" id="9810445at2"/>
<keyword evidence="9" id="KW-1185">Reference proteome</keyword>
<dbReference type="Proteomes" id="UP000321548">
    <property type="component" value="Unassembled WGS sequence"/>
</dbReference>
<dbReference type="GO" id="GO:0004222">
    <property type="term" value="F:metalloendopeptidase activity"/>
    <property type="evidence" value="ECO:0007669"/>
    <property type="project" value="InterPro"/>
</dbReference>
<gene>
    <name evidence="8" type="ORF">FHP08_03520</name>
</gene>
<keyword evidence="2" id="KW-0645">Protease</keyword>
<keyword evidence="3" id="KW-0479">Metal-binding</keyword>
<keyword evidence="6" id="KW-0482">Metalloprotease</keyword>
<organism evidence="8 9">
    <name type="scientific">Zeimonas arvi</name>
    <dbReference type="NCBI Taxonomy" id="2498847"/>
    <lineage>
        <taxon>Bacteria</taxon>
        <taxon>Pseudomonadati</taxon>
        <taxon>Pseudomonadota</taxon>
        <taxon>Betaproteobacteria</taxon>
        <taxon>Burkholderiales</taxon>
        <taxon>Burkholderiaceae</taxon>
        <taxon>Zeimonas</taxon>
    </lineage>
</organism>
<evidence type="ECO:0000256" key="5">
    <source>
        <dbReference type="ARBA" id="ARBA00022833"/>
    </source>
</evidence>
<dbReference type="Gene3D" id="3.30.2010.10">
    <property type="entry name" value="Metalloproteases ('zincins'), catalytic domain"/>
    <property type="match status" value="1"/>
</dbReference>
<protein>
    <submittedName>
        <fullName evidence="8">M48 family peptidase</fullName>
    </submittedName>
</protein>
<dbReference type="InterPro" id="IPR011990">
    <property type="entry name" value="TPR-like_helical_dom_sf"/>
</dbReference>
<dbReference type="Pfam" id="PF01435">
    <property type="entry name" value="Peptidase_M48"/>
    <property type="match status" value="1"/>
</dbReference>
<dbReference type="GO" id="GO:0051603">
    <property type="term" value="P:proteolysis involved in protein catabolic process"/>
    <property type="evidence" value="ECO:0007669"/>
    <property type="project" value="TreeGrafter"/>
</dbReference>
<dbReference type="AlphaFoldDB" id="A0A5C8P5R2"/>
<dbReference type="PANTHER" id="PTHR22726:SF1">
    <property type="entry name" value="METALLOENDOPEPTIDASE OMA1, MITOCHONDRIAL"/>
    <property type="match status" value="1"/>
</dbReference>
<dbReference type="EMBL" id="VDUY01000001">
    <property type="protein sequence ID" value="TXL68759.1"/>
    <property type="molecule type" value="Genomic_DNA"/>
</dbReference>
<evidence type="ECO:0000313" key="8">
    <source>
        <dbReference type="EMBL" id="TXL68759.1"/>
    </source>
</evidence>
<evidence type="ECO:0000256" key="6">
    <source>
        <dbReference type="ARBA" id="ARBA00023049"/>
    </source>
</evidence>
<proteinExistence type="predicted"/>
<keyword evidence="5" id="KW-0862">Zinc</keyword>
<sequence>MRMLPRATATRWVTALSAMSTMWAWPAASKWVRVCFMGRLRPGTIITMRCAAGGRAMGPAAARRGSALSPGFLSLFSMAAFRRAAAVLVAAAVAFAQPVALAQSANLPRLGDAGAEELSPTMERRIGEQIVRDMHRERVIADDAEVTDWLNAFAARLASTAPAAGYSLELFLIRDGTLNAFALPGGFIGVHSGLIVAAQSESELASVIAHEIGHVTQRHIARMLARDRQASVVMLASLVLAALAASSNPQAALGVASLGSTVAQQQMLGFSREAEREADRIGLDMLREGGYDANGMVAILGRLQQAGRLYENGAPDYLRSHPVTSERMADIQNRLRETRYRQHADSIDFLLVQAKLRALAGSDVDTLARAAATFERQLRKRTIDEAAGWFGLATVRNAQRDPVRAREALAEARKRAGAHPMIERLAAQIALDAGQPVRARELADAALAQQPSNRALIRVKAQALIAAREHRAAADMLGKAVEIHASDATLWRLLADAWNGAGEPARAHRASAEHFALLGGLPAAIDQLRRARQAGTLDFYTGSQVDARLRELEREYLREREERERR</sequence>
<evidence type="ECO:0000256" key="4">
    <source>
        <dbReference type="ARBA" id="ARBA00022801"/>
    </source>
</evidence>
<comment type="cofactor">
    <cofactor evidence="1">
        <name>Zn(2+)</name>
        <dbReference type="ChEBI" id="CHEBI:29105"/>
    </cofactor>
</comment>
<dbReference type="PANTHER" id="PTHR22726">
    <property type="entry name" value="METALLOENDOPEPTIDASE OMA1"/>
    <property type="match status" value="1"/>
</dbReference>
<evidence type="ECO:0000256" key="1">
    <source>
        <dbReference type="ARBA" id="ARBA00001947"/>
    </source>
</evidence>
<evidence type="ECO:0000259" key="7">
    <source>
        <dbReference type="Pfam" id="PF01435"/>
    </source>
</evidence>
<dbReference type="GO" id="GO:0016020">
    <property type="term" value="C:membrane"/>
    <property type="evidence" value="ECO:0007669"/>
    <property type="project" value="TreeGrafter"/>
</dbReference>
<dbReference type="InterPro" id="IPR001915">
    <property type="entry name" value="Peptidase_M48"/>
</dbReference>
<comment type="caution">
    <text evidence="8">The sequence shown here is derived from an EMBL/GenBank/DDBJ whole genome shotgun (WGS) entry which is preliminary data.</text>
</comment>
<dbReference type="SUPFAM" id="SSF48452">
    <property type="entry name" value="TPR-like"/>
    <property type="match status" value="1"/>
</dbReference>
<dbReference type="GO" id="GO:0046872">
    <property type="term" value="F:metal ion binding"/>
    <property type="evidence" value="ECO:0007669"/>
    <property type="project" value="UniProtKB-KW"/>
</dbReference>
<evidence type="ECO:0000256" key="3">
    <source>
        <dbReference type="ARBA" id="ARBA00022723"/>
    </source>
</evidence>
<keyword evidence="4" id="KW-0378">Hydrolase</keyword>
<dbReference type="Gene3D" id="1.25.40.10">
    <property type="entry name" value="Tetratricopeptide repeat domain"/>
    <property type="match status" value="1"/>
</dbReference>
<dbReference type="InterPro" id="IPR051156">
    <property type="entry name" value="Mito/Outer_Membr_Metalloprot"/>
</dbReference>
<feature type="domain" description="Peptidase M48" evidence="7">
    <location>
        <begin position="148"/>
        <end position="334"/>
    </location>
</feature>
<reference evidence="8 9" key="1">
    <citation type="submission" date="2019-06" db="EMBL/GenBank/DDBJ databases">
        <title>Quisquiliibacterium sp. nov., isolated from a maize field.</title>
        <authorList>
            <person name="Lin S.-Y."/>
            <person name="Tsai C.-F."/>
            <person name="Young C.-C."/>
        </authorList>
    </citation>
    <scope>NUCLEOTIDE SEQUENCE [LARGE SCALE GENOMIC DNA]</scope>
    <source>
        <strain evidence="8 9">CC-CFT501</strain>
    </source>
</reference>
<accession>A0A5C8P5R2</accession>
<evidence type="ECO:0000256" key="2">
    <source>
        <dbReference type="ARBA" id="ARBA00022670"/>
    </source>
</evidence>
<name>A0A5C8P5R2_9BURK</name>
<evidence type="ECO:0000313" key="9">
    <source>
        <dbReference type="Proteomes" id="UP000321548"/>
    </source>
</evidence>